<dbReference type="Pfam" id="PF00082">
    <property type="entry name" value="Peptidase_S8"/>
    <property type="match status" value="1"/>
</dbReference>
<dbReference type="InterPro" id="IPR015500">
    <property type="entry name" value="Peptidase_S8_subtilisin-rel"/>
</dbReference>
<comment type="caution">
    <text evidence="10">The sequence shown here is derived from an EMBL/GenBank/DDBJ whole genome shotgun (WGS) entry which is preliminary data.</text>
</comment>
<dbReference type="InterPro" id="IPR036852">
    <property type="entry name" value="Peptidase_S8/S53_dom_sf"/>
</dbReference>
<proteinExistence type="inferred from homology"/>
<evidence type="ECO:0000313" key="11">
    <source>
        <dbReference type="Proteomes" id="UP001200642"/>
    </source>
</evidence>
<dbReference type="InterPro" id="IPR051048">
    <property type="entry name" value="Peptidase_S8/S53_subtilisin"/>
</dbReference>
<feature type="coiled-coil region" evidence="7">
    <location>
        <begin position="161"/>
        <end position="194"/>
    </location>
</feature>
<evidence type="ECO:0000256" key="4">
    <source>
        <dbReference type="ARBA" id="ARBA00022825"/>
    </source>
</evidence>
<dbReference type="SUPFAM" id="SSF52743">
    <property type="entry name" value="Subtilisin-like"/>
    <property type="match status" value="1"/>
</dbReference>
<dbReference type="RefSeq" id="WP_317903099.1">
    <property type="nucleotide sequence ID" value="NZ_JAIRBC010000022.1"/>
</dbReference>
<feature type="signal peptide" evidence="8">
    <location>
        <begin position="1"/>
        <end position="20"/>
    </location>
</feature>
<comment type="similarity">
    <text evidence="1 5 6">Belongs to the peptidase S8 family.</text>
</comment>
<dbReference type="Gene3D" id="3.40.50.200">
    <property type="entry name" value="Peptidase S8/S53 domain"/>
    <property type="match status" value="2"/>
</dbReference>
<dbReference type="PROSITE" id="PS51257">
    <property type="entry name" value="PROKAR_LIPOPROTEIN"/>
    <property type="match status" value="1"/>
</dbReference>
<organism evidence="10 11">
    <name type="scientific">Cerina litoralis</name>
    <dbReference type="NCBI Taxonomy" id="2874477"/>
    <lineage>
        <taxon>Bacteria</taxon>
        <taxon>Pseudomonadati</taxon>
        <taxon>Bacteroidota</taxon>
        <taxon>Flavobacteriia</taxon>
        <taxon>Flavobacteriales</taxon>
        <taxon>Flavobacteriaceae</taxon>
        <taxon>Cerina</taxon>
    </lineage>
</organism>
<evidence type="ECO:0000256" key="7">
    <source>
        <dbReference type="SAM" id="Coils"/>
    </source>
</evidence>
<dbReference type="InterPro" id="IPR017308">
    <property type="entry name" value="Pept_S8_subtilisin_bacteroid"/>
</dbReference>
<evidence type="ECO:0000313" key="10">
    <source>
        <dbReference type="EMBL" id="MCG2461957.1"/>
    </source>
</evidence>
<keyword evidence="7" id="KW-0175">Coiled coil</keyword>
<dbReference type="CDD" id="cd07483">
    <property type="entry name" value="Peptidases_S8_Subtilisin_Novo-like"/>
    <property type="match status" value="1"/>
</dbReference>
<dbReference type="InterPro" id="IPR000209">
    <property type="entry name" value="Peptidase_S8/S53_dom"/>
</dbReference>
<feature type="active site" description="Charge relay system" evidence="5">
    <location>
        <position position="305"/>
    </location>
</feature>
<dbReference type="EMBL" id="JAIRBC010000022">
    <property type="protein sequence ID" value="MCG2461957.1"/>
    <property type="molecule type" value="Genomic_DNA"/>
</dbReference>
<accession>A0AAE3JU05</accession>
<feature type="active site" description="Charge relay system" evidence="5">
    <location>
        <position position="477"/>
    </location>
</feature>
<dbReference type="GO" id="GO:0006508">
    <property type="term" value="P:proteolysis"/>
    <property type="evidence" value="ECO:0007669"/>
    <property type="project" value="UniProtKB-KW"/>
</dbReference>
<dbReference type="PROSITE" id="PS00136">
    <property type="entry name" value="SUBTILASE_ASP"/>
    <property type="match status" value="1"/>
</dbReference>
<keyword evidence="4 5" id="KW-0720">Serine protease</keyword>
<dbReference type="PRINTS" id="PR00723">
    <property type="entry name" value="SUBTILISIN"/>
</dbReference>
<evidence type="ECO:0000256" key="8">
    <source>
        <dbReference type="SAM" id="SignalP"/>
    </source>
</evidence>
<dbReference type="InterPro" id="IPR023828">
    <property type="entry name" value="Peptidase_S8_Ser-AS"/>
</dbReference>
<keyword evidence="3 5" id="KW-0378">Hydrolase</keyword>
<keyword evidence="11" id="KW-1185">Reference proteome</keyword>
<name>A0AAE3JU05_9FLAO</name>
<dbReference type="PIRSF" id="PIRSF037892">
    <property type="entry name" value="Subtilisin_rel_SRU_0565"/>
    <property type="match status" value="1"/>
</dbReference>
<evidence type="ECO:0000259" key="9">
    <source>
        <dbReference type="Pfam" id="PF00082"/>
    </source>
</evidence>
<dbReference type="PANTHER" id="PTHR43399:SF4">
    <property type="entry name" value="CELL WALL-ASSOCIATED PROTEASE"/>
    <property type="match status" value="1"/>
</dbReference>
<keyword evidence="8" id="KW-0732">Signal</keyword>
<dbReference type="PANTHER" id="PTHR43399">
    <property type="entry name" value="SUBTILISIN-RELATED"/>
    <property type="match status" value="1"/>
</dbReference>
<evidence type="ECO:0000256" key="5">
    <source>
        <dbReference type="PROSITE-ProRule" id="PRU01240"/>
    </source>
</evidence>
<dbReference type="AlphaFoldDB" id="A0AAE3JU05"/>
<feature type="active site" description="Charge relay system" evidence="5">
    <location>
        <position position="90"/>
    </location>
</feature>
<dbReference type="InterPro" id="IPR034080">
    <property type="entry name" value="Protease_P7-like_dom"/>
</dbReference>
<dbReference type="Proteomes" id="UP001200642">
    <property type="component" value="Unassembled WGS sequence"/>
</dbReference>
<protein>
    <submittedName>
        <fullName evidence="10">S8 family peptidase</fullName>
    </submittedName>
</protein>
<dbReference type="GO" id="GO:0004252">
    <property type="term" value="F:serine-type endopeptidase activity"/>
    <property type="evidence" value="ECO:0007669"/>
    <property type="project" value="UniProtKB-UniRule"/>
</dbReference>
<evidence type="ECO:0000256" key="1">
    <source>
        <dbReference type="ARBA" id="ARBA00011073"/>
    </source>
</evidence>
<sequence length="563" mass="61397">MKITFSKSILGLYAASLFMAACGSTALVSTPIENIDNIPLKLAPLSEDQKKDWGHLDLVADTIPGMSVDKAYTEIIKGKKGKQVIVAVLDSGMDLDHEDLKDVLWTNTKEVPGNNKDDDKNGYVDDIHGYNFLGESYNEQMEAARILRLKIGDAAYQAKARETLDKDIKKAQQSKQITKQNKEQSEQIKEIIQDADDAAKSELNKEVYTAQDLATIDTEDPMLKQYVNILTQLLASGSTIAEIKDEVNSDIERFSEGFDYYTERLEYHFNVDFDGRKVVGDNPYDINDVPYGNGDPSNRVEDEAHATHVAGIIAAERNNGIGIDGVANNVAIMSIRAVPNGDEYDKDIALGIRYAVDNGAKVINGSFGKPFSPNAEWVYDAIKYAASKDVLFVHAAGNDALNLDDPKNANFPNDQINNGPEIADNVITVGAINEDYGSEMVTSFSNYGAINVDIFAPGQDIYSTVPESKYKYFNGTSMAAPAVAGIAALIRSQYPKLTAPEVKHIIMQSGLSIKTPVVLGGDESNTGTLKEISKSGRIANAYNALIMADQVSHGKLKLNLDAK</sequence>
<gene>
    <name evidence="10" type="ORF">K8352_14450</name>
</gene>
<dbReference type="PROSITE" id="PS00138">
    <property type="entry name" value="SUBTILASE_SER"/>
    <property type="match status" value="1"/>
</dbReference>
<dbReference type="PROSITE" id="PS51892">
    <property type="entry name" value="SUBTILASE"/>
    <property type="match status" value="1"/>
</dbReference>
<keyword evidence="2 5" id="KW-0645">Protease</keyword>
<dbReference type="InterPro" id="IPR023827">
    <property type="entry name" value="Peptidase_S8_Asp-AS"/>
</dbReference>
<evidence type="ECO:0000256" key="2">
    <source>
        <dbReference type="ARBA" id="ARBA00022670"/>
    </source>
</evidence>
<feature type="domain" description="Peptidase S8/S53" evidence="9">
    <location>
        <begin position="81"/>
        <end position="509"/>
    </location>
</feature>
<feature type="chain" id="PRO_5042145080" evidence="8">
    <location>
        <begin position="21"/>
        <end position="563"/>
    </location>
</feature>
<evidence type="ECO:0000256" key="6">
    <source>
        <dbReference type="RuleBase" id="RU003355"/>
    </source>
</evidence>
<evidence type="ECO:0000256" key="3">
    <source>
        <dbReference type="ARBA" id="ARBA00022801"/>
    </source>
</evidence>
<reference evidence="10" key="1">
    <citation type="submission" date="2023-02" db="EMBL/GenBank/DDBJ databases">
        <title>Genome of Flavobacteriaceae gen. nov. sp. strain F89.</title>
        <authorList>
            <person name="Wang Y."/>
        </authorList>
    </citation>
    <scope>NUCLEOTIDE SEQUENCE</scope>
    <source>
        <strain evidence="10">F89</strain>
    </source>
</reference>